<evidence type="ECO:0000313" key="1">
    <source>
        <dbReference type="EMBL" id="KAI0041007.1"/>
    </source>
</evidence>
<proteinExistence type="predicted"/>
<accession>A0ACB8RAV0</accession>
<protein>
    <submittedName>
        <fullName evidence="1">Uncharacterized protein</fullName>
    </submittedName>
</protein>
<organism evidence="1 2">
    <name type="scientific">Auriscalpium vulgare</name>
    <dbReference type="NCBI Taxonomy" id="40419"/>
    <lineage>
        <taxon>Eukaryota</taxon>
        <taxon>Fungi</taxon>
        <taxon>Dikarya</taxon>
        <taxon>Basidiomycota</taxon>
        <taxon>Agaricomycotina</taxon>
        <taxon>Agaricomycetes</taxon>
        <taxon>Russulales</taxon>
        <taxon>Auriscalpiaceae</taxon>
        <taxon>Auriscalpium</taxon>
    </lineage>
</organism>
<reference evidence="1" key="2">
    <citation type="journal article" date="2022" name="New Phytol.">
        <title>Evolutionary transition to the ectomycorrhizal habit in the genomes of a hyperdiverse lineage of mushroom-forming fungi.</title>
        <authorList>
            <person name="Looney B."/>
            <person name="Miyauchi S."/>
            <person name="Morin E."/>
            <person name="Drula E."/>
            <person name="Courty P.E."/>
            <person name="Kohler A."/>
            <person name="Kuo A."/>
            <person name="LaButti K."/>
            <person name="Pangilinan J."/>
            <person name="Lipzen A."/>
            <person name="Riley R."/>
            <person name="Andreopoulos W."/>
            <person name="He G."/>
            <person name="Johnson J."/>
            <person name="Nolan M."/>
            <person name="Tritt A."/>
            <person name="Barry K.W."/>
            <person name="Grigoriev I.V."/>
            <person name="Nagy L.G."/>
            <person name="Hibbett D."/>
            <person name="Henrissat B."/>
            <person name="Matheny P.B."/>
            <person name="Labbe J."/>
            <person name="Martin F.M."/>
        </authorList>
    </citation>
    <scope>NUCLEOTIDE SEQUENCE</scope>
    <source>
        <strain evidence="1">FP105234-sp</strain>
    </source>
</reference>
<dbReference type="Proteomes" id="UP000814033">
    <property type="component" value="Unassembled WGS sequence"/>
</dbReference>
<dbReference type="EMBL" id="MU276152">
    <property type="protein sequence ID" value="KAI0041007.1"/>
    <property type="molecule type" value="Genomic_DNA"/>
</dbReference>
<name>A0ACB8RAV0_9AGAM</name>
<sequence>MAPPHAAHGRAHLEQPDVADPQDTVSAHGLFLEPMMGTPMPMYVQKDVDDRDAIVELITKNGGVVSQGYSGVQYILVDPHKESGQNLYRQYAGKKTKIVLDARWVRECVKSGVLQNYSTNFAGCKVTGNEQVIQPPPRPAPAPPPLAPQAGPSRTPHPQPVPLPQVAGPEAFQTQMPQPMQGVEPTGGMAPPPAFAYQPYQPQLQAPPGAMHPANAAGPPQSWQAANGIAPEQTQTHLGQPQVVPQQMMGPRGAYREDAWDGAYPPPGPPPPNTMVPGPPPQYAYPDQNWVPNGAEYYSQPVSKLRICGPYPQQYMEAGPSAPSNEEHSPAPEAVEGSRGRKRTRTQPPPAPPAGTLVVNRRNPEARSPTPPSRVIKSTYGGNLFTADDVMYLKKYIDFCQEQGLVLSLREICERVAIKAPHHTFYSWRRYCNKHQIRLGGYAMSLDPDEAGGEVEEAPAQTISAGPGPSAIVAAKARVRSEGEIMRSRSPTPPRALFRSTTGKGVAFTDEDVAFLIRLLEYKRQASLGKLDMVAFWKEIAAKAPHHSRASWMKFYRRHKHELNHTEEDEPLPQAPEKKMRYSRSDDVLLAKYFYNKPDGTSDKLFQAFGRMHPHHPWKGWQEHHRIHKAKIDHLIQRLAQGEYIDEPDQASEQ</sequence>
<reference evidence="1" key="1">
    <citation type="submission" date="2021-02" db="EMBL/GenBank/DDBJ databases">
        <authorList>
            <consortium name="DOE Joint Genome Institute"/>
            <person name="Ahrendt S."/>
            <person name="Looney B.P."/>
            <person name="Miyauchi S."/>
            <person name="Morin E."/>
            <person name="Drula E."/>
            <person name="Courty P.E."/>
            <person name="Chicoki N."/>
            <person name="Fauchery L."/>
            <person name="Kohler A."/>
            <person name="Kuo A."/>
            <person name="Labutti K."/>
            <person name="Pangilinan J."/>
            <person name="Lipzen A."/>
            <person name="Riley R."/>
            <person name="Andreopoulos W."/>
            <person name="He G."/>
            <person name="Johnson J."/>
            <person name="Barry K.W."/>
            <person name="Grigoriev I.V."/>
            <person name="Nagy L."/>
            <person name="Hibbett D."/>
            <person name="Henrissat B."/>
            <person name="Matheny P.B."/>
            <person name="Labbe J."/>
            <person name="Martin F."/>
        </authorList>
    </citation>
    <scope>NUCLEOTIDE SEQUENCE</scope>
    <source>
        <strain evidence="1">FP105234-sp</strain>
    </source>
</reference>
<comment type="caution">
    <text evidence="1">The sequence shown here is derived from an EMBL/GenBank/DDBJ whole genome shotgun (WGS) entry which is preliminary data.</text>
</comment>
<evidence type="ECO:0000313" key="2">
    <source>
        <dbReference type="Proteomes" id="UP000814033"/>
    </source>
</evidence>
<keyword evidence="2" id="KW-1185">Reference proteome</keyword>
<gene>
    <name evidence="1" type="ORF">FA95DRAFT_1502009</name>
</gene>